<dbReference type="CDD" id="cd02440">
    <property type="entry name" value="AdoMet_MTases"/>
    <property type="match status" value="1"/>
</dbReference>
<feature type="domain" description="Methyltransferase type 11" evidence="1">
    <location>
        <begin position="20"/>
        <end position="114"/>
    </location>
</feature>
<accession>A0ABW7XBS8</accession>
<comment type="caution">
    <text evidence="2">The sequence shown here is derived from an EMBL/GenBank/DDBJ whole genome shotgun (WGS) entry which is preliminary data.</text>
</comment>
<gene>
    <name evidence="2" type="ORF">ACH49W_35030</name>
</gene>
<dbReference type="GO" id="GO:0032259">
    <property type="term" value="P:methylation"/>
    <property type="evidence" value="ECO:0007669"/>
    <property type="project" value="UniProtKB-KW"/>
</dbReference>
<name>A0ABW7XBS8_9NOCA</name>
<proteinExistence type="predicted"/>
<dbReference type="InterPro" id="IPR029063">
    <property type="entry name" value="SAM-dependent_MTases_sf"/>
</dbReference>
<keyword evidence="2" id="KW-0489">Methyltransferase</keyword>
<organism evidence="2 3">
    <name type="scientific">Nocardia xishanensis</name>
    <dbReference type="NCBI Taxonomy" id="238964"/>
    <lineage>
        <taxon>Bacteria</taxon>
        <taxon>Bacillati</taxon>
        <taxon>Actinomycetota</taxon>
        <taxon>Actinomycetes</taxon>
        <taxon>Mycobacteriales</taxon>
        <taxon>Nocardiaceae</taxon>
        <taxon>Nocardia</taxon>
    </lineage>
</organism>
<dbReference type="EC" id="2.1.1.-" evidence="2"/>
<dbReference type="Proteomes" id="UP001611415">
    <property type="component" value="Unassembled WGS sequence"/>
</dbReference>
<keyword evidence="3" id="KW-1185">Reference proteome</keyword>
<sequence>MRVNEPQRSRACAGLHGRVVEIGFGSGLNVPFYPAAVESISAVEPADLGWKLARKRLDRATVPIERAGLDGQSLPFADNTFDSALSTWTMCTIPDVATALAEVRRVLVPGGTLHFVEHGLAPDAKVQAWQHRLNPIEKAIAGGCNLDRDIRGLVQAAGFEISDLDVFYGEGPKFLAALTLGVAVSP</sequence>
<protein>
    <submittedName>
        <fullName evidence="2">Class I SAM-dependent methyltransferase</fullName>
        <ecNumber evidence="2">2.1.1.-</ecNumber>
    </submittedName>
</protein>
<dbReference type="InterPro" id="IPR013216">
    <property type="entry name" value="Methyltransf_11"/>
</dbReference>
<dbReference type="Gene3D" id="3.40.50.150">
    <property type="entry name" value="Vaccinia Virus protein VP39"/>
    <property type="match status" value="1"/>
</dbReference>
<dbReference type="PANTHER" id="PTHR45036">
    <property type="entry name" value="METHYLTRANSFERASE LIKE 7B"/>
    <property type="match status" value="1"/>
</dbReference>
<dbReference type="RefSeq" id="WP_397096195.1">
    <property type="nucleotide sequence ID" value="NZ_JBIRYO010000044.1"/>
</dbReference>
<dbReference type="Pfam" id="PF08241">
    <property type="entry name" value="Methyltransf_11"/>
    <property type="match status" value="1"/>
</dbReference>
<dbReference type="SUPFAM" id="SSF53335">
    <property type="entry name" value="S-adenosyl-L-methionine-dependent methyltransferases"/>
    <property type="match status" value="1"/>
</dbReference>
<evidence type="ECO:0000259" key="1">
    <source>
        <dbReference type="Pfam" id="PF08241"/>
    </source>
</evidence>
<dbReference type="EMBL" id="JBIRYO010000044">
    <property type="protein sequence ID" value="MFI2478597.1"/>
    <property type="molecule type" value="Genomic_DNA"/>
</dbReference>
<evidence type="ECO:0000313" key="3">
    <source>
        <dbReference type="Proteomes" id="UP001611415"/>
    </source>
</evidence>
<keyword evidence="2" id="KW-0808">Transferase</keyword>
<reference evidence="2 3" key="1">
    <citation type="submission" date="2024-10" db="EMBL/GenBank/DDBJ databases">
        <title>The Natural Products Discovery Center: Release of the First 8490 Sequenced Strains for Exploring Actinobacteria Biosynthetic Diversity.</title>
        <authorList>
            <person name="Kalkreuter E."/>
            <person name="Kautsar S.A."/>
            <person name="Yang D."/>
            <person name="Bader C.D."/>
            <person name="Teijaro C.N."/>
            <person name="Fluegel L."/>
            <person name="Davis C.M."/>
            <person name="Simpson J.R."/>
            <person name="Lauterbach L."/>
            <person name="Steele A.D."/>
            <person name="Gui C."/>
            <person name="Meng S."/>
            <person name="Li G."/>
            <person name="Viehrig K."/>
            <person name="Ye F."/>
            <person name="Su P."/>
            <person name="Kiefer A.F."/>
            <person name="Nichols A."/>
            <person name="Cepeda A.J."/>
            <person name="Yan W."/>
            <person name="Fan B."/>
            <person name="Jiang Y."/>
            <person name="Adhikari A."/>
            <person name="Zheng C.-J."/>
            <person name="Schuster L."/>
            <person name="Cowan T.M."/>
            <person name="Smanski M.J."/>
            <person name="Chevrette M.G."/>
            <person name="De Carvalho L.P.S."/>
            <person name="Shen B."/>
        </authorList>
    </citation>
    <scope>NUCLEOTIDE SEQUENCE [LARGE SCALE GENOMIC DNA]</scope>
    <source>
        <strain evidence="2 3">NPDC019275</strain>
    </source>
</reference>
<dbReference type="InterPro" id="IPR052356">
    <property type="entry name" value="Thiol_S-MT"/>
</dbReference>
<dbReference type="PANTHER" id="PTHR45036:SF1">
    <property type="entry name" value="METHYLTRANSFERASE LIKE 7A"/>
    <property type="match status" value="1"/>
</dbReference>
<dbReference type="GO" id="GO:0008168">
    <property type="term" value="F:methyltransferase activity"/>
    <property type="evidence" value="ECO:0007669"/>
    <property type="project" value="UniProtKB-KW"/>
</dbReference>
<evidence type="ECO:0000313" key="2">
    <source>
        <dbReference type="EMBL" id="MFI2478597.1"/>
    </source>
</evidence>